<dbReference type="OrthoDB" id="1156172at2"/>
<keyword evidence="1" id="KW-0805">Transcription regulation</keyword>
<dbReference type="InterPro" id="IPR053142">
    <property type="entry name" value="PchR_regulatory_protein"/>
</dbReference>
<reference evidence="5 6" key="1">
    <citation type="submission" date="2018-05" db="EMBL/GenBank/DDBJ databases">
        <title>Genomic Encyclopedia of Archaeal and Bacterial Type Strains, Phase II (KMG-II): from individual species to whole genera.</title>
        <authorList>
            <person name="Goeker M."/>
        </authorList>
    </citation>
    <scope>NUCLEOTIDE SEQUENCE [LARGE SCALE GENOMIC DNA]</scope>
    <source>
        <strain evidence="5 6">DSM 22214</strain>
    </source>
</reference>
<comment type="caution">
    <text evidence="5">The sequence shown here is derived from an EMBL/GenBank/DDBJ whole genome shotgun (WGS) entry which is preliminary data.</text>
</comment>
<accession>A0A316E958</accession>
<dbReference type="SMART" id="SM00342">
    <property type="entry name" value="HTH_ARAC"/>
    <property type="match status" value="1"/>
</dbReference>
<dbReference type="Proteomes" id="UP000245489">
    <property type="component" value="Unassembled WGS sequence"/>
</dbReference>
<evidence type="ECO:0000259" key="4">
    <source>
        <dbReference type="PROSITE" id="PS01124"/>
    </source>
</evidence>
<organism evidence="5 6">
    <name type="scientific">Arcicella aurantiaca</name>
    <dbReference type="NCBI Taxonomy" id="591202"/>
    <lineage>
        <taxon>Bacteria</taxon>
        <taxon>Pseudomonadati</taxon>
        <taxon>Bacteroidota</taxon>
        <taxon>Cytophagia</taxon>
        <taxon>Cytophagales</taxon>
        <taxon>Flectobacillaceae</taxon>
        <taxon>Arcicella</taxon>
    </lineage>
</organism>
<dbReference type="SUPFAM" id="SSF46689">
    <property type="entry name" value="Homeodomain-like"/>
    <property type="match status" value="2"/>
</dbReference>
<keyword evidence="3" id="KW-0804">Transcription</keyword>
<evidence type="ECO:0000313" key="6">
    <source>
        <dbReference type="Proteomes" id="UP000245489"/>
    </source>
</evidence>
<evidence type="ECO:0000256" key="2">
    <source>
        <dbReference type="ARBA" id="ARBA00023125"/>
    </source>
</evidence>
<dbReference type="PROSITE" id="PS01124">
    <property type="entry name" value="HTH_ARAC_FAMILY_2"/>
    <property type="match status" value="1"/>
</dbReference>
<name>A0A316E958_9BACT</name>
<dbReference type="PRINTS" id="PR00032">
    <property type="entry name" value="HTHARAC"/>
</dbReference>
<dbReference type="InterPro" id="IPR009057">
    <property type="entry name" value="Homeodomain-like_sf"/>
</dbReference>
<gene>
    <name evidence="5" type="ORF">LV89_02360</name>
</gene>
<keyword evidence="2 5" id="KW-0238">DNA-binding</keyword>
<dbReference type="GO" id="GO:0003700">
    <property type="term" value="F:DNA-binding transcription factor activity"/>
    <property type="evidence" value="ECO:0007669"/>
    <property type="project" value="InterPro"/>
</dbReference>
<dbReference type="Gene3D" id="1.10.10.60">
    <property type="entry name" value="Homeodomain-like"/>
    <property type="match status" value="2"/>
</dbReference>
<evidence type="ECO:0000313" key="5">
    <source>
        <dbReference type="EMBL" id="PWK26515.1"/>
    </source>
</evidence>
<dbReference type="GO" id="GO:0043565">
    <property type="term" value="F:sequence-specific DNA binding"/>
    <property type="evidence" value="ECO:0007669"/>
    <property type="project" value="InterPro"/>
</dbReference>
<feature type="domain" description="HTH araC/xylS-type" evidence="4">
    <location>
        <begin position="217"/>
        <end position="315"/>
    </location>
</feature>
<dbReference type="EMBL" id="QGGO01000011">
    <property type="protein sequence ID" value="PWK26515.1"/>
    <property type="molecule type" value="Genomic_DNA"/>
</dbReference>
<keyword evidence="6" id="KW-1185">Reference proteome</keyword>
<dbReference type="Pfam" id="PF12833">
    <property type="entry name" value="HTH_18"/>
    <property type="match status" value="1"/>
</dbReference>
<proteinExistence type="predicted"/>
<dbReference type="InterPro" id="IPR018062">
    <property type="entry name" value="HTH_AraC-typ_CS"/>
</dbReference>
<sequence>MHPESTLDGSNLFQYLNKSFKENPNNKRIDLPSSIGEGYVKRVELFGKINILIVQCKLNMEEKGDRKITHGRQEYISFSFRNLLNSTKNFHPPFLPYIQLSSSNTALNISLPAQTPINNIIVGVKIDYLSELIKSDSEHSILDVILANNQPFLYEEMISDKISIIAKEIFDFDSDEALSDLCYKIKSEELIYHFLLMLLKRNNENYPINNADIHALQEVRNKLLDDLTICPSLDNLAAMANMSKSKVSRLFKQIFGQSIYNYHQKMRILEAANLIKTQQMTVSDAGFQVGFSNLSHFTRIFERYMGMNPKKYSKIK</sequence>
<dbReference type="InterPro" id="IPR018060">
    <property type="entry name" value="HTH_AraC"/>
</dbReference>
<evidence type="ECO:0000256" key="3">
    <source>
        <dbReference type="ARBA" id="ARBA00023163"/>
    </source>
</evidence>
<dbReference type="PROSITE" id="PS00041">
    <property type="entry name" value="HTH_ARAC_FAMILY_1"/>
    <property type="match status" value="1"/>
</dbReference>
<dbReference type="InterPro" id="IPR020449">
    <property type="entry name" value="Tscrpt_reg_AraC-type_HTH"/>
</dbReference>
<dbReference type="PANTHER" id="PTHR47893:SF1">
    <property type="entry name" value="REGULATORY PROTEIN PCHR"/>
    <property type="match status" value="1"/>
</dbReference>
<dbReference type="PANTHER" id="PTHR47893">
    <property type="entry name" value="REGULATORY PROTEIN PCHR"/>
    <property type="match status" value="1"/>
</dbReference>
<dbReference type="AlphaFoldDB" id="A0A316E958"/>
<evidence type="ECO:0000256" key="1">
    <source>
        <dbReference type="ARBA" id="ARBA00023015"/>
    </source>
</evidence>
<dbReference type="RefSeq" id="WP_109743093.1">
    <property type="nucleotide sequence ID" value="NZ_QGGO01000011.1"/>
</dbReference>
<protein>
    <submittedName>
        <fullName evidence="5">AraC-like DNA-binding protein</fullName>
    </submittedName>
</protein>